<accession>A0A1J1J674</accession>
<evidence type="ECO:0000313" key="2">
    <source>
        <dbReference type="Proteomes" id="UP000183832"/>
    </source>
</evidence>
<dbReference type="EMBL" id="CVRI01000069">
    <property type="protein sequence ID" value="CRL06974.1"/>
    <property type="molecule type" value="Genomic_DNA"/>
</dbReference>
<dbReference type="AlphaFoldDB" id="A0A1J1J674"/>
<protein>
    <submittedName>
        <fullName evidence="1">CLUMA_CG020070, isoform A</fullName>
    </submittedName>
</protein>
<sequence length="78" mass="8723">MSRALKAQCGDDKVKLRRHQTKHRDKDGNYAINKLLLPPLEDVSLSLTIKSGASMMNLFFFATLVHSCLLTMDCGVTQ</sequence>
<gene>
    <name evidence="1" type="ORF">CLUMA_CG020070</name>
</gene>
<name>A0A1J1J674_9DIPT</name>
<dbReference type="Proteomes" id="UP000183832">
    <property type="component" value="Unassembled WGS sequence"/>
</dbReference>
<evidence type="ECO:0000313" key="1">
    <source>
        <dbReference type="EMBL" id="CRL06974.1"/>
    </source>
</evidence>
<keyword evidence="2" id="KW-1185">Reference proteome</keyword>
<proteinExistence type="predicted"/>
<reference evidence="1 2" key="1">
    <citation type="submission" date="2015-04" db="EMBL/GenBank/DDBJ databases">
        <authorList>
            <person name="Syromyatnikov M.Y."/>
            <person name="Popov V.N."/>
        </authorList>
    </citation>
    <scope>NUCLEOTIDE SEQUENCE [LARGE SCALE GENOMIC DNA]</scope>
</reference>
<organism evidence="1 2">
    <name type="scientific">Clunio marinus</name>
    <dbReference type="NCBI Taxonomy" id="568069"/>
    <lineage>
        <taxon>Eukaryota</taxon>
        <taxon>Metazoa</taxon>
        <taxon>Ecdysozoa</taxon>
        <taxon>Arthropoda</taxon>
        <taxon>Hexapoda</taxon>
        <taxon>Insecta</taxon>
        <taxon>Pterygota</taxon>
        <taxon>Neoptera</taxon>
        <taxon>Endopterygota</taxon>
        <taxon>Diptera</taxon>
        <taxon>Nematocera</taxon>
        <taxon>Chironomoidea</taxon>
        <taxon>Chironomidae</taxon>
        <taxon>Clunio</taxon>
    </lineage>
</organism>